<proteinExistence type="predicted"/>
<dbReference type="SUPFAM" id="SSF56300">
    <property type="entry name" value="Metallo-dependent phosphatases"/>
    <property type="match status" value="1"/>
</dbReference>
<accession>A0A0W8G2A5</accession>
<dbReference type="InterPro" id="IPR004843">
    <property type="entry name" value="Calcineurin-like_PHP"/>
</dbReference>
<gene>
    <name evidence="2" type="ORF">ASZ90_002825</name>
</gene>
<evidence type="ECO:0000259" key="1">
    <source>
        <dbReference type="Pfam" id="PF00149"/>
    </source>
</evidence>
<dbReference type="Pfam" id="PF00149">
    <property type="entry name" value="Metallophos"/>
    <property type="match status" value="1"/>
</dbReference>
<protein>
    <recommendedName>
        <fullName evidence="1">Calcineurin-like phosphoesterase domain-containing protein</fullName>
    </recommendedName>
</protein>
<sequence length="246" mass="26475">MIRALRGAGRCSPKPHSEVRMPEVERFFIAVGDIHGDVDNLARIPDIGQADGVIVTGDLTIRGDRPEGKRVIDAVRAVNPAVHAQIGNMDYQDIDDWLTAEGINIHRRVVELAPGLGLMGIGWSTPTPFGTPSEISEEGLARWIEETHVLARDYARLVVVVHTPPYGTVTDLLPSGVHVGSPAVRAFLERVQPVLCVTGHIHESRGRDVIGNTVVVNPGPLSLGGYVRLQVKPDCHDGVIAALGTI</sequence>
<dbReference type="PANTHER" id="PTHR37523:SF1">
    <property type="entry name" value="CALCINEURIN-LIKE PHOSPHOESTERASE DOMAIN-CONTAINING PROTEIN"/>
    <property type="match status" value="1"/>
</dbReference>
<dbReference type="AlphaFoldDB" id="A0A0W8G2A5"/>
<feature type="domain" description="Calcineurin-like phosphoesterase" evidence="1">
    <location>
        <begin position="28"/>
        <end position="203"/>
    </location>
</feature>
<dbReference type="Gene3D" id="3.60.21.10">
    <property type="match status" value="1"/>
</dbReference>
<organism evidence="2">
    <name type="scientific">hydrocarbon metagenome</name>
    <dbReference type="NCBI Taxonomy" id="938273"/>
    <lineage>
        <taxon>unclassified sequences</taxon>
        <taxon>metagenomes</taxon>
        <taxon>ecological metagenomes</taxon>
    </lineage>
</organism>
<comment type="caution">
    <text evidence="2">The sequence shown here is derived from an EMBL/GenBank/DDBJ whole genome shotgun (WGS) entry which is preliminary data.</text>
</comment>
<dbReference type="PANTHER" id="PTHR37523">
    <property type="entry name" value="METALLOPHOSPHOESTERASE"/>
    <property type="match status" value="1"/>
</dbReference>
<dbReference type="InterPro" id="IPR029052">
    <property type="entry name" value="Metallo-depent_PP-like"/>
</dbReference>
<name>A0A0W8G2A5_9ZZZZ</name>
<dbReference type="GO" id="GO:0016787">
    <property type="term" value="F:hydrolase activity"/>
    <property type="evidence" value="ECO:0007669"/>
    <property type="project" value="InterPro"/>
</dbReference>
<dbReference type="EMBL" id="LNQE01000341">
    <property type="protein sequence ID" value="KUG27323.1"/>
    <property type="molecule type" value="Genomic_DNA"/>
</dbReference>
<reference evidence="2" key="1">
    <citation type="journal article" date="2015" name="Proc. Natl. Acad. Sci. U.S.A.">
        <title>Networks of energetic and metabolic interactions define dynamics in microbial communities.</title>
        <authorList>
            <person name="Embree M."/>
            <person name="Liu J.K."/>
            <person name="Al-Bassam M.M."/>
            <person name="Zengler K."/>
        </authorList>
    </citation>
    <scope>NUCLEOTIDE SEQUENCE</scope>
</reference>
<evidence type="ECO:0000313" key="2">
    <source>
        <dbReference type="EMBL" id="KUG27323.1"/>
    </source>
</evidence>